<dbReference type="AlphaFoldDB" id="A0AAW6TXH2"/>
<proteinExistence type="predicted"/>
<evidence type="ECO:0008006" key="3">
    <source>
        <dbReference type="Google" id="ProtNLM"/>
    </source>
</evidence>
<sequence length="475" mass="52087">MAICAETCPQCGGAIASGYGNQATCQYCGSSLVRLSPPPGRGPAGADPMEAHDPAAAAAGAWGVRMKRAACMDPKSGLIAFQSLIPADWEFTGDIWWRDSATMPAIPVFRAWNPNGSEQIEWLPTIPNMWSKNILTEALGKWRIKAFAFKQDGIEQRAPLTAIETLRSLVIPRYRGQVEGQEQTRRSPWSGRGNLLAGLIGQETFEQRVQTLRRFLPGLDSAKKLLAKATAPRYKPYDVAVRVVAEEPLPKLAEALRGGLEVGGPMTSDGARIRIAYTLDGKPLEEDLFCVVSQVVTRTGSRLSAQENIFWTAEALYAFRASAGHLDAVGQACMASVKSLQVNPQWLQACQAESRRIMNERAMMARAMAQMAASQRQALQRLGDVSKSISETGDMIMDGYMARSAAYDRMGDMASEAIRGVDSYIDPTCDFSPQLPGGYDNAWGNGLGEYIVSNDHLFDPNQHSNMNWQQLQRRF</sequence>
<gene>
    <name evidence="1" type="ORF">QJ522_14070</name>
</gene>
<reference evidence="1" key="1">
    <citation type="submission" date="2023-05" db="EMBL/GenBank/DDBJ databases">
        <title>Anaerotaeda fermentans gen. nov., sp. nov., a novel anaerobic planctomycete of the new family within the order Sedimentisphaerales isolated from Taman Peninsula, Russia.</title>
        <authorList>
            <person name="Khomyakova M.A."/>
            <person name="Merkel A.Y."/>
            <person name="Slobodkin A.I."/>
        </authorList>
    </citation>
    <scope>NUCLEOTIDE SEQUENCE</scope>
    <source>
        <strain evidence="1">M17dextr</strain>
    </source>
</reference>
<protein>
    <recommendedName>
        <fullName evidence="3">Zinc ribbon domain-containing protein</fullName>
    </recommendedName>
</protein>
<evidence type="ECO:0000313" key="1">
    <source>
        <dbReference type="EMBL" id="MDI6450182.1"/>
    </source>
</evidence>
<dbReference type="EMBL" id="JASCXX010000017">
    <property type="protein sequence ID" value="MDI6450182.1"/>
    <property type="molecule type" value="Genomic_DNA"/>
</dbReference>
<accession>A0AAW6TXH2</accession>
<keyword evidence="2" id="KW-1185">Reference proteome</keyword>
<organism evidence="1 2">
    <name type="scientific">Anaerobaca lacustris</name>
    <dbReference type="NCBI Taxonomy" id="3044600"/>
    <lineage>
        <taxon>Bacteria</taxon>
        <taxon>Pseudomonadati</taxon>
        <taxon>Planctomycetota</taxon>
        <taxon>Phycisphaerae</taxon>
        <taxon>Sedimentisphaerales</taxon>
        <taxon>Anaerobacaceae</taxon>
        <taxon>Anaerobaca</taxon>
    </lineage>
</organism>
<name>A0AAW6TXH2_9BACT</name>
<dbReference type="Proteomes" id="UP001431776">
    <property type="component" value="Unassembled WGS sequence"/>
</dbReference>
<dbReference type="RefSeq" id="WP_349245591.1">
    <property type="nucleotide sequence ID" value="NZ_JASCXX010000017.1"/>
</dbReference>
<evidence type="ECO:0000313" key="2">
    <source>
        <dbReference type="Proteomes" id="UP001431776"/>
    </source>
</evidence>
<comment type="caution">
    <text evidence="1">The sequence shown here is derived from an EMBL/GenBank/DDBJ whole genome shotgun (WGS) entry which is preliminary data.</text>
</comment>